<feature type="compositionally biased region" description="Low complexity" evidence="10">
    <location>
        <begin position="1"/>
        <end position="11"/>
    </location>
</feature>
<evidence type="ECO:0000256" key="10">
    <source>
        <dbReference type="SAM" id="MobiDB-lite"/>
    </source>
</evidence>
<evidence type="ECO:0000256" key="5">
    <source>
        <dbReference type="ARBA" id="ARBA00022801"/>
    </source>
</evidence>
<feature type="domain" description="Nudix hydrolase" evidence="11">
    <location>
        <begin position="328"/>
        <end position="507"/>
    </location>
</feature>
<dbReference type="GO" id="GO:0005829">
    <property type="term" value="C:cytosol"/>
    <property type="evidence" value="ECO:0007669"/>
    <property type="project" value="TreeGrafter"/>
</dbReference>
<evidence type="ECO:0000313" key="12">
    <source>
        <dbReference type="EMBL" id="KAI3430555.1"/>
    </source>
</evidence>
<dbReference type="Pfam" id="PF00293">
    <property type="entry name" value="NUDIX"/>
    <property type="match status" value="1"/>
</dbReference>
<evidence type="ECO:0000256" key="3">
    <source>
        <dbReference type="ARBA" id="ARBA00012381"/>
    </source>
</evidence>
<comment type="caution">
    <text evidence="12">The sequence shown here is derived from an EMBL/GenBank/DDBJ whole genome shotgun (WGS) entry which is preliminary data.</text>
</comment>
<dbReference type="Pfam" id="PF05005">
    <property type="entry name" value="Ocnus"/>
    <property type="match status" value="1"/>
</dbReference>
<organism evidence="12 13">
    <name type="scientific">Chlorella vulgaris</name>
    <name type="common">Green alga</name>
    <dbReference type="NCBI Taxonomy" id="3077"/>
    <lineage>
        <taxon>Eukaryota</taxon>
        <taxon>Viridiplantae</taxon>
        <taxon>Chlorophyta</taxon>
        <taxon>core chlorophytes</taxon>
        <taxon>Trebouxiophyceae</taxon>
        <taxon>Chlorellales</taxon>
        <taxon>Chlorellaceae</taxon>
        <taxon>Chlorella clade</taxon>
        <taxon>Chlorella</taxon>
    </lineage>
</organism>
<dbReference type="InterPro" id="IPR049734">
    <property type="entry name" value="NudC-like_C"/>
</dbReference>
<evidence type="ECO:0000256" key="6">
    <source>
        <dbReference type="ARBA" id="ARBA00022842"/>
    </source>
</evidence>
<feature type="region of interest" description="Disordered" evidence="10">
    <location>
        <begin position="200"/>
        <end position="244"/>
    </location>
</feature>
<dbReference type="SUPFAM" id="SSF143724">
    <property type="entry name" value="PHP14-like"/>
    <property type="match status" value="1"/>
</dbReference>
<dbReference type="InterPro" id="IPR007702">
    <property type="entry name" value="Janus"/>
</dbReference>
<feature type="compositionally biased region" description="Low complexity" evidence="10">
    <location>
        <begin position="215"/>
        <end position="244"/>
    </location>
</feature>
<feature type="region of interest" description="Disordered" evidence="10">
    <location>
        <begin position="561"/>
        <end position="592"/>
    </location>
</feature>
<keyword evidence="5" id="KW-0378">Hydrolase</keyword>
<dbReference type="Proteomes" id="UP001055712">
    <property type="component" value="Unassembled WGS sequence"/>
</dbReference>
<feature type="region of interest" description="Disordered" evidence="10">
    <location>
        <begin position="299"/>
        <end position="324"/>
    </location>
</feature>
<evidence type="ECO:0000313" key="13">
    <source>
        <dbReference type="Proteomes" id="UP001055712"/>
    </source>
</evidence>
<dbReference type="AlphaFoldDB" id="A0A9D4YWP0"/>
<keyword evidence="4" id="KW-0479">Metal-binding</keyword>
<dbReference type="GO" id="GO:0035529">
    <property type="term" value="F:NADH pyrophosphatase activity"/>
    <property type="evidence" value="ECO:0007669"/>
    <property type="project" value="TreeGrafter"/>
</dbReference>
<reference evidence="12" key="2">
    <citation type="submission" date="2020-11" db="EMBL/GenBank/DDBJ databases">
        <authorList>
            <person name="Cecchin M."/>
            <person name="Marcolungo L."/>
            <person name="Rossato M."/>
            <person name="Girolomoni L."/>
            <person name="Cosentino E."/>
            <person name="Cuine S."/>
            <person name="Li-Beisson Y."/>
            <person name="Delledonne M."/>
            <person name="Ballottari M."/>
        </authorList>
    </citation>
    <scope>NUCLEOTIDE SEQUENCE</scope>
    <source>
        <strain evidence="12">211/11P</strain>
        <tissue evidence="12">Whole cell</tissue>
    </source>
</reference>
<dbReference type="PROSITE" id="PS00893">
    <property type="entry name" value="NUDIX_BOX"/>
    <property type="match status" value="1"/>
</dbReference>
<evidence type="ECO:0000259" key="11">
    <source>
        <dbReference type="PROSITE" id="PS51462"/>
    </source>
</evidence>
<evidence type="ECO:0000256" key="1">
    <source>
        <dbReference type="ARBA" id="ARBA00001946"/>
    </source>
</evidence>
<dbReference type="GO" id="GO:0046872">
    <property type="term" value="F:metal ion binding"/>
    <property type="evidence" value="ECO:0007669"/>
    <property type="project" value="UniProtKB-KW"/>
</dbReference>
<evidence type="ECO:0000256" key="4">
    <source>
        <dbReference type="ARBA" id="ARBA00022723"/>
    </source>
</evidence>
<dbReference type="EMBL" id="SIDB01000007">
    <property type="protein sequence ID" value="KAI3430555.1"/>
    <property type="molecule type" value="Genomic_DNA"/>
</dbReference>
<dbReference type="PROSITE" id="PS51462">
    <property type="entry name" value="NUDIX"/>
    <property type="match status" value="1"/>
</dbReference>
<dbReference type="InterPro" id="IPR050241">
    <property type="entry name" value="NAD-cap_RNA_hydrolase_NudC"/>
</dbReference>
<dbReference type="InterPro" id="IPR038596">
    <property type="entry name" value="Janus_sf"/>
</dbReference>
<proteinExistence type="inferred from homology"/>
<evidence type="ECO:0000256" key="7">
    <source>
        <dbReference type="ARBA" id="ARBA00023027"/>
    </source>
</evidence>
<accession>A0A9D4YWP0</accession>
<dbReference type="SUPFAM" id="SSF55811">
    <property type="entry name" value="Nudix"/>
    <property type="match status" value="1"/>
</dbReference>
<keyword evidence="6" id="KW-0460">Magnesium</keyword>
<feature type="active site" description="Proton acceptor" evidence="8">
    <location>
        <position position="646"/>
    </location>
</feature>
<dbReference type="InterPro" id="IPR000086">
    <property type="entry name" value="NUDIX_hydrolase_dom"/>
</dbReference>
<gene>
    <name evidence="12" type="ORF">D9Q98_005148</name>
</gene>
<dbReference type="PANTHER" id="PTHR42904">
    <property type="entry name" value="NUDIX HYDROLASE, NUDC SUBFAMILY"/>
    <property type="match status" value="1"/>
</dbReference>
<feature type="compositionally biased region" description="Low complexity" evidence="10">
    <location>
        <begin position="309"/>
        <end position="320"/>
    </location>
</feature>
<keyword evidence="7" id="KW-0520">NAD</keyword>
<dbReference type="InterPro" id="IPR020084">
    <property type="entry name" value="NUDIX_hydrolase_CS"/>
</dbReference>
<evidence type="ECO:0000256" key="2">
    <source>
        <dbReference type="ARBA" id="ARBA00010971"/>
    </source>
</evidence>
<dbReference type="PANTHER" id="PTHR42904:SF8">
    <property type="entry name" value="NAD(+) DIPHOSPHATASE"/>
    <property type="match status" value="1"/>
</dbReference>
<sequence length="722" mass="73971">MASASRSSMMRQGQPQAFTAAPCRSRRHPPGRTGWRVLPTSAAGAAGADTTQPALDQTPPAAGHTSYDPPHFAALPLDRSAPLRKDDAQLARLLASPSSRVLLLHSHKLLVAPPPPAAADGQGLPLDNSSLQLVPHCFAPGQDAPDGSQPDWVPVTASAPQLQAAVPAGLQGQLDFLFLGMDRHGAAVFAAHTPQHLLHLLPPLPAKPGAGSGTAGQQQSGSAGNTAPPADAEPIAPAGPTAAAAGPASVAPIGAAWADVRRAGQRMTGPDAAVAALAVGLSQWHSSAAFCSRTGAKTLPTAGGHSRTPVAAPPGSSSAGRRPRSVYPRLDPAVIVAVGCGDWLLLGRKASWEAGRYSCLAGFAEVAETLEQAVEREVWEEAGVGVDLSTARYHSSQPWPFPQSIMIGFTVEAAAPTATVVPLAAETPAGAAAAAGAAAGAARAPTPQPQQQQLPAKRGLALLSGPAAMAAREVGLLPAEAERYLLPRLPAVQVDPRELEDARWFHAHWLAAAVQGRTPPDVVRGGAPDASACFRIPGRYALANHLISSWLQGRRAVAGAGAEQSGQSSTSRSGSSSGTGCDGGSGQLGAAAAAAEEEEAAEQLLAAVPDVSIDEGSFKYVLLRLSTADGRFSKLLVRGDSRAAYHNHIFQATAAAVREAAPGAGLVLDTVGGGCIEHYSQQRALSVFGFSAAFGQAPHEVTAALLRRWLPLHDIVVSYSGY</sequence>
<protein>
    <recommendedName>
        <fullName evidence="3">NAD(+) diphosphatase</fullName>
        <ecNumber evidence="3">3.6.1.22</ecNumber>
    </recommendedName>
</protein>
<dbReference type="EC" id="3.6.1.22" evidence="3"/>
<dbReference type="InterPro" id="IPR015797">
    <property type="entry name" value="NUDIX_hydrolase-like_dom_sf"/>
</dbReference>
<evidence type="ECO:0000256" key="8">
    <source>
        <dbReference type="PIRSR" id="PIRSR607702-1"/>
    </source>
</evidence>
<feature type="region of interest" description="Disordered" evidence="10">
    <location>
        <begin position="1"/>
        <end position="73"/>
    </location>
</feature>
<reference evidence="12" key="1">
    <citation type="journal article" date="2019" name="Plant J.">
        <title>Chlorella vulgaris genome assembly and annotation reveals the molecular basis for metabolic acclimation to high light conditions.</title>
        <authorList>
            <person name="Cecchin M."/>
            <person name="Marcolungo L."/>
            <person name="Rossato M."/>
            <person name="Girolomoni L."/>
            <person name="Cosentino E."/>
            <person name="Cuine S."/>
            <person name="Li-Beisson Y."/>
            <person name="Delledonne M."/>
            <person name="Ballottari M."/>
        </authorList>
    </citation>
    <scope>NUCLEOTIDE SEQUENCE</scope>
    <source>
        <strain evidence="12">211/11P</strain>
    </source>
</reference>
<dbReference type="GO" id="GO:0019677">
    <property type="term" value="P:NAD+ catabolic process"/>
    <property type="evidence" value="ECO:0007669"/>
    <property type="project" value="TreeGrafter"/>
</dbReference>
<dbReference type="Gene3D" id="3.90.79.20">
    <property type="match status" value="1"/>
</dbReference>
<dbReference type="OrthoDB" id="10249612at2759"/>
<keyword evidence="13" id="KW-1185">Reference proteome</keyword>
<dbReference type="GO" id="GO:0005777">
    <property type="term" value="C:peroxisome"/>
    <property type="evidence" value="ECO:0007669"/>
    <property type="project" value="TreeGrafter"/>
</dbReference>
<feature type="binding site" evidence="9">
    <location>
        <position position="619"/>
    </location>
    <ligand>
        <name>substrate</name>
    </ligand>
</feature>
<dbReference type="Gene3D" id="3.50.20.20">
    <property type="entry name" value="Janus/Ocnus"/>
    <property type="match status" value="1"/>
</dbReference>
<dbReference type="GO" id="GO:0006742">
    <property type="term" value="P:NADP+ catabolic process"/>
    <property type="evidence" value="ECO:0007669"/>
    <property type="project" value="TreeGrafter"/>
</dbReference>
<feature type="compositionally biased region" description="Low complexity" evidence="10">
    <location>
        <begin position="564"/>
        <end position="579"/>
    </location>
</feature>
<dbReference type="Gene3D" id="3.90.79.10">
    <property type="entry name" value="Nucleoside Triphosphate Pyrophosphohydrolase"/>
    <property type="match status" value="1"/>
</dbReference>
<evidence type="ECO:0000256" key="9">
    <source>
        <dbReference type="PIRSR" id="PIRSR607702-2"/>
    </source>
</evidence>
<name>A0A9D4YWP0_CHLVU</name>
<dbReference type="CDD" id="cd03429">
    <property type="entry name" value="NUDIX_NADH_pyrophosphatase_Nudt13"/>
    <property type="match status" value="1"/>
</dbReference>
<comment type="similarity">
    <text evidence="2">Belongs to the janus family.</text>
</comment>
<comment type="cofactor">
    <cofactor evidence="1">
        <name>Mg(2+)</name>
        <dbReference type="ChEBI" id="CHEBI:18420"/>
    </cofactor>
</comment>